<sequence length="120" mass="13609">MDKVVVTLGGFFLIAFIWWFFFGKKPPFVEATEGKETVDIIVDGGYKPANVKLKVGKTTRLVFIRKDSNSCLEEVVIPFLRIKKYLPLNKPVEIELVAKEKGKFGMHCGMNMFHGKIIVS</sequence>
<protein>
    <recommendedName>
        <fullName evidence="2">EfeO-type cupredoxin-like domain-containing protein</fullName>
    </recommendedName>
</protein>
<evidence type="ECO:0000259" key="2">
    <source>
        <dbReference type="Pfam" id="PF13473"/>
    </source>
</evidence>
<name>A0A1F8B7I7_9BACT</name>
<dbReference type="Proteomes" id="UP000176404">
    <property type="component" value="Unassembled WGS sequence"/>
</dbReference>
<dbReference type="Pfam" id="PF13473">
    <property type="entry name" value="Cupredoxin_1"/>
    <property type="match status" value="1"/>
</dbReference>
<feature type="transmembrane region" description="Helical" evidence="1">
    <location>
        <begin position="6"/>
        <end position="22"/>
    </location>
</feature>
<dbReference type="EMBL" id="MGHD01000010">
    <property type="protein sequence ID" value="OGM60004.1"/>
    <property type="molecule type" value="Genomic_DNA"/>
</dbReference>
<evidence type="ECO:0000313" key="3">
    <source>
        <dbReference type="EMBL" id="OGM60004.1"/>
    </source>
</evidence>
<keyword evidence="1" id="KW-0472">Membrane</keyword>
<dbReference type="SUPFAM" id="SSF49503">
    <property type="entry name" value="Cupredoxins"/>
    <property type="match status" value="1"/>
</dbReference>
<evidence type="ECO:0000256" key="1">
    <source>
        <dbReference type="SAM" id="Phobius"/>
    </source>
</evidence>
<dbReference type="Gene3D" id="2.60.40.420">
    <property type="entry name" value="Cupredoxins - blue copper proteins"/>
    <property type="match status" value="1"/>
</dbReference>
<organism evidence="3 4">
    <name type="scientific">Candidatus Woesebacteria bacterium RIFCSPLOWO2_01_FULL_39_10b</name>
    <dbReference type="NCBI Taxonomy" id="1802517"/>
    <lineage>
        <taxon>Bacteria</taxon>
        <taxon>Candidatus Woeseibacteriota</taxon>
    </lineage>
</organism>
<dbReference type="STRING" id="1802517.A2892_03855"/>
<gene>
    <name evidence="3" type="ORF">A2892_03855</name>
</gene>
<comment type="caution">
    <text evidence="3">The sequence shown here is derived from an EMBL/GenBank/DDBJ whole genome shotgun (WGS) entry which is preliminary data.</text>
</comment>
<dbReference type="InterPro" id="IPR008972">
    <property type="entry name" value="Cupredoxin"/>
</dbReference>
<keyword evidence="1" id="KW-1133">Transmembrane helix</keyword>
<keyword evidence="1" id="KW-0812">Transmembrane</keyword>
<reference evidence="3 4" key="1">
    <citation type="journal article" date="2016" name="Nat. Commun.">
        <title>Thousands of microbial genomes shed light on interconnected biogeochemical processes in an aquifer system.</title>
        <authorList>
            <person name="Anantharaman K."/>
            <person name="Brown C.T."/>
            <person name="Hug L.A."/>
            <person name="Sharon I."/>
            <person name="Castelle C.J."/>
            <person name="Probst A.J."/>
            <person name="Thomas B.C."/>
            <person name="Singh A."/>
            <person name="Wilkins M.J."/>
            <person name="Karaoz U."/>
            <person name="Brodie E.L."/>
            <person name="Williams K.H."/>
            <person name="Hubbard S.S."/>
            <person name="Banfield J.F."/>
        </authorList>
    </citation>
    <scope>NUCLEOTIDE SEQUENCE [LARGE SCALE GENOMIC DNA]</scope>
</reference>
<dbReference type="AlphaFoldDB" id="A0A1F8B7I7"/>
<feature type="domain" description="EfeO-type cupredoxin-like" evidence="2">
    <location>
        <begin position="13"/>
        <end position="119"/>
    </location>
</feature>
<accession>A0A1F8B7I7</accession>
<evidence type="ECO:0000313" key="4">
    <source>
        <dbReference type="Proteomes" id="UP000176404"/>
    </source>
</evidence>
<dbReference type="InterPro" id="IPR028096">
    <property type="entry name" value="EfeO_Cupredoxin"/>
</dbReference>
<proteinExistence type="predicted"/>